<dbReference type="InterPro" id="IPR036942">
    <property type="entry name" value="Beta-barrel_TonB_sf"/>
</dbReference>
<evidence type="ECO:0000313" key="15">
    <source>
        <dbReference type="EMBL" id="MDC0676832.1"/>
    </source>
</evidence>
<evidence type="ECO:0000256" key="10">
    <source>
        <dbReference type="RuleBase" id="RU003357"/>
    </source>
</evidence>
<evidence type="ECO:0000256" key="2">
    <source>
        <dbReference type="ARBA" id="ARBA00022448"/>
    </source>
</evidence>
<evidence type="ECO:0000256" key="6">
    <source>
        <dbReference type="ARBA" id="ARBA00023077"/>
    </source>
</evidence>
<dbReference type="RefSeq" id="WP_272093606.1">
    <property type="nucleotide sequence ID" value="NZ_JAQNDK010000001.1"/>
</dbReference>
<dbReference type="Pfam" id="PF00593">
    <property type="entry name" value="TonB_dep_Rec_b-barrel"/>
    <property type="match status" value="1"/>
</dbReference>
<evidence type="ECO:0000256" key="3">
    <source>
        <dbReference type="ARBA" id="ARBA00022452"/>
    </source>
</evidence>
<evidence type="ECO:0000256" key="9">
    <source>
        <dbReference type="ARBA" id="ARBA00023237"/>
    </source>
</evidence>
<evidence type="ECO:0000256" key="11">
    <source>
        <dbReference type="SAM" id="MobiDB-lite"/>
    </source>
</evidence>
<proteinExistence type="inferred from homology"/>
<evidence type="ECO:0000259" key="14">
    <source>
        <dbReference type="Pfam" id="PF07715"/>
    </source>
</evidence>
<organism evidence="15 16">
    <name type="scientific">Sorangium atrum</name>
    <dbReference type="NCBI Taxonomy" id="2995308"/>
    <lineage>
        <taxon>Bacteria</taxon>
        <taxon>Pseudomonadati</taxon>
        <taxon>Myxococcota</taxon>
        <taxon>Polyangia</taxon>
        <taxon>Polyangiales</taxon>
        <taxon>Polyangiaceae</taxon>
        <taxon>Sorangium</taxon>
    </lineage>
</organism>
<dbReference type="SUPFAM" id="SSF56935">
    <property type="entry name" value="Porins"/>
    <property type="match status" value="1"/>
</dbReference>
<evidence type="ECO:0000256" key="1">
    <source>
        <dbReference type="ARBA" id="ARBA00004571"/>
    </source>
</evidence>
<keyword evidence="9" id="KW-0998">Cell outer membrane</keyword>
<keyword evidence="6 10" id="KW-0798">TonB box</keyword>
<protein>
    <submittedName>
        <fullName evidence="15">TonB-dependent receptor</fullName>
    </submittedName>
</protein>
<sequence length="690" mass="72472">MRSPGALFSLALAAAATFHAGEARPQPAGGPAGESAGTGGTPAPGAAPAEPPASEVPVGSAAAPAGIEVTVEGNRAPPGSVSLTRRDVRELPGALGDPYRAIEIQPGVTSIASGMPYYYIRGAPPGNIGYFFNGIQVPLLFHVGAGPSVIPAAMVQRVEMHLGPYPADIGRLAGAAIEAESAPPSDVWRGEGSLRFVDLGGVVEGPMDRDTHVLVGGHYAAGAALTSALVPSVDVGYADYQGRMTYRLGPEERFTVFAFGAYDYLASIGKVRGAEVTDVLLDSDFHRLDLRYDRDDDTLGARVRSALTLGLDRSRGVGVQSAEAWKLNARISLARPILAGRALLRVGVDAAVDRYVVTPHPSGADGEADGGASTEEDTPAEGTAQLDESFPELFRSRLDLALGAWADALIVLDERSTLTPGVRVDHYTSLGKSALAIDPRIVGRFGVGDHVRLIPALGLASQLPGLAPLPALQIGGIPGGLQRSLQSSFGVEADAGPVNFSATVFRQVTLGLSDPIGTGRGTNLSTERFLTRSLGDTYGLELGARGALRRDMFFLASYTLSRSTRTRGKSTVPSAYDRTHVAHVALLYDLGAGWRAGIRHVFYTGFPADEAAPGRPPREHPDRIAPFYRLDMRLSKRWALGARSYLGLVLDVQNATLAKEVFDVSCDDSGCTPRKLGPITMPGLAIEGGF</sequence>
<keyword evidence="3" id="KW-1134">Transmembrane beta strand</keyword>
<dbReference type="InterPro" id="IPR012910">
    <property type="entry name" value="Plug_dom"/>
</dbReference>
<feature type="region of interest" description="Disordered" evidence="11">
    <location>
        <begin position="22"/>
        <end position="61"/>
    </location>
</feature>
<evidence type="ECO:0000256" key="4">
    <source>
        <dbReference type="ARBA" id="ARBA00022692"/>
    </source>
</evidence>
<comment type="subcellular location">
    <subcellularLocation>
        <location evidence="1">Cell outer membrane</location>
        <topology evidence="1">Multi-pass membrane protein</topology>
    </subcellularLocation>
</comment>
<feature type="compositionally biased region" description="Low complexity" evidence="11">
    <location>
        <begin position="43"/>
        <end position="59"/>
    </location>
</feature>
<feature type="signal peptide" evidence="12">
    <location>
        <begin position="1"/>
        <end position="20"/>
    </location>
</feature>
<evidence type="ECO:0000256" key="12">
    <source>
        <dbReference type="SAM" id="SignalP"/>
    </source>
</evidence>
<evidence type="ECO:0000256" key="5">
    <source>
        <dbReference type="ARBA" id="ARBA00022729"/>
    </source>
</evidence>
<dbReference type="PANTHER" id="PTHR30069">
    <property type="entry name" value="TONB-DEPENDENT OUTER MEMBRANE RECEPTOR"/>
    <property type="match status" value="1"/>
</dbReference>
<dbReference type="PANTHER" id="PTHR30069:SF29">
    <property type="entry name" value="HEMOGLOBIN AND HEMOGLOBIN-HAPTOGLOBIN-BINDING PROTEIN 1-RELATED"/>
    <property type="match status" value="1"/>
</dbReference>
<dbReference type="InterPro" id="IPR039426">
    <property type="entry name" value="TonB-dep_rcpt-like"/>
</dbReference>
<keyword evidence="7 10" id="KW-0472">Membrane</keyword>
<reference evidence="15 16" key="1">
    <citation type="submission" date="2023-01" db="EMBL/GenBank/DDBJ databases">
        <title>Minimal conservation of predation-associated metabolite biosynthetic gene clusters underscores biosynthetic potential of Myxococcota including descriptions for ten novel species: Archangium lansinium sp. nov., Myxococcus landrumus sp. nov., Nannocystis bai.</title>
        <authorList>
            <person name="Ahearne A."/>
            <person name="Stevens C."/>
            <person name="Dowd S."/>
        </authorList>
    </citation>
    <scope>NUCLEOTIDE SEQUENCE [LARGE SCALE GENOMIC DNA]</scope>
    <source>
        <strain evidence="15 16">WIWO2</strain>
    </source>
</reference>
<dbReference type="InterPro" id="IPR000531">
    <property type="entry name" value="Beta-barrel_TonB"/>
</dbReference>
<comment type="caution">
    <text evidence="15">The sequence shown here is derived from an EMBL/GenBank/DDBJ whole genome shotgun (WGS) entry which is preliminary data.</text>
</comment>
<accession>A0ABT5BRP2</accession>
<dbReference type="Gene3D" id="2.40.170.20">
    <property type="entry name" value="TonB-dependent receptor, beta-barrel domain"/>
    <property type="match status" value="1"/>
</dbReference>
<comment type="similarity">
    <text evidence="10">Belongs to the TonB-dependent receptor family.</text>
</comment>
<keyword evidence="4" id="KW-0812">Transmembrane</keyword>
<gene>
    <name evidence="15" type="ORF">POL72_03700</name>
</gene>
<feature type="domain" description="TonB-dependent receptor plug" evidence="14">
    <location>
        <begin position="78"/>
        <end position="174"/>
    </location>
</feature>
<name>A0ABT5BRP2_9BACT</name>
<evidence type="ECO:0000256" key="8">
    <source>
        <dbReference type="ARBA" id="ARBA00023170"/>
    </source>
</evidence>
<keyword evidence="16" id="KW-1185">Reference proteome</keyword>
<feature type="compositionally biased region" description="Low complexity" evidence="11">
    <location>
        <begin position="362"/>
        <end position="373"/>
    </location>
</feature>
<evidence type="ECO:0000256" key="7">
    <source>
        <dbReference type="ARBA" id="ARBA00023136"/>
    </source>
</evidence>
<feature type="region of interest" description="Disordered" evidence="11">
    <location>
        <begin position="359"/>
        <end position="386"/>
    </location>
</feature>
<keyword evidence="5 12" id="KW-0732">Signal</keyword>
<keyword evidence="2" id="KW-0813">Transport</keyword>
<dbReference type="Pfam" id="PF07715">
    <property type="entry name" value="Plug"/>
    <property type="match status" value="1"/>
</dbReference>
<feature type="domain" description="TonB-dependent receptor-like beta-barrel" evidence="13">
    <location>
        <begin position="234"/>
        <end position="654"/>
    </location>
</feature>
<keyword evidence="8 15" id="KW-0675">Receptor</keyword>
<dbReference type="Proteomes" id="UP001217485">
    <property type="component" value="Unassembled WGS sequence"/>
</dbReference>
<evidence type="ECO:0000259" key="13">
    <source>
        <dbReference type="Pfam" id="PF00593"/>
    </source>
</evidence>
<evidence type="ECO:0000313" key="16">
    <source>
        <dbReference type="Proteomes" id="UP001217485"/>
    </source>
</evidence>
<feature type="chain" id="PRO_5045608072" evidence="12">
    <location>
        <begin position="21"/>
        <end position="690"/>
    </location>
</feature>
<feature type="compositionally biased region" description="Gly residues" evidence="11">
    <location>
        <begin position="30"/>
        <end position="42"/>
    </location>
</feature>
<dbReference type="EMBL" id="JAQNDK010000001">
    <property type="protein sequence ID" value="MDC0676832.1"/>
    <property type="molecule type" value="Genomic_DNA"/>
</dbReference>